<dbReference type="RefSeq" id="WP_013116143.1">
    <property type="nucleotide sequence ID" value="NC_014151.1"/>
</dbReference>
<evidence type="ECO:0000313" key="2">
    <source>
        <dbReference type="Proteomes" id="UP000000849"/>
    </source>
</evidence>
<dbReference type="Proteomes" id="UP000000849">
    <property type="component" value="Chromosome"/>
</dbReference>
<evidence type="ECO:0000313" key="1">
    <source>
        <dbReference type="EMBL" id="ADG73809.1"/>
    </source>
</evidence>
<organism evidence="1 2">
    <name type="scientific">Cellulomonas flavigena (strain ATCC 482 / DSM 20109 / BCRC 11376 / JCM 18109 / NBRC 3775 / NCIMB 8073 / NRS 134)</name>
    <dbReference type="NCBI Taxonomy" id="446466"/>
    <lineage>
        <taxon>Bacteria</taxon>
        <taxon>Bacillati</taxon>
        <taxon>Actinomycetota</taxon>
        <taxon>Actinomycetes</taxon>
        <taxon>Micrococcales</taxon>
        <taxon>Cellulomonadaceae</taxon>
        <taxon>Cellulomonas</taxon>
    </lineage>
</organism>
<dbReference type="HOGENOM" id="CLU_2231762_0_0_11"/>
<accession>D5UK67</accession>
<gene>
    <name evidence="1" type="ordered locus">Cfla_0900</name>
</gene>
<sequence length="105" mass="11358">MERGSERLVAGWRDGGFALDEELVERVLRISSQFDIDDWYIAGQPKPDLLRTSFAVKGVDALGPVVQDLVGALDGLGLGRAGGLRVFPRGIPADVFHVELQVGAR</sequence>
<proteinExistence type="predicted"/>
<dbReference type="AlphaFoldDB" id="D5UK67"/>
<dbReference type="OrthoDB" id="2644341at2"/>
<dbReference type="KEGG" id="cfl:Cfla_0900"/>
<protein>
    <submittedName>
        <fullName evidence="1">Uncharacterized protein</fullName>
    </submittedName>
</protein>
<keyword evidence="2" id="KW-1185">Reference proteome</keyword>
<dbReference type="STRING" id="446466.Cfla_0900"/>
<reference evidence="1 2" key="1">
    <citation type="journal article" date="2010" name="Stand. Genomic Sci.">
        <title>Complete genome sequence of Cellulomonas flavigena type strain (134).</title>
        <authorList>
            <person name="Abt B."/>
            <person name="Foster B."/>
            <person name="Lapidus A."/>
            <person name="Clum A."/>
            <person name="Sun H."/>
            <person name="Pukall R."/>
            <person name="Lucas S."/>
            <person name="Glavina Del Rio T."/>
            <person name="Nolan M."/>
            <person name="Tice H."/>
            <person name="Cheng J.F."/>
            <person name="Pitluck S."/>
            <person name="Liolios K."/>
            <person name="Ivanova N."/>
            <person name="Mavromatis K."/>
            <person name="Ovchinnikova G."/>
            <person name="Pati A."/>
            <person name="Goodwin L."/>
            <person name="Chen A."/>
            <person name="Palaniappan K."/>
            <person name="Land M."/>
            <person name="Hauser L."/>
            <person name="Chang Y.J."/>
            <person name="Jeffries C.D."/>
            <person name="Rohde M."/>
            <person name="Goker M."/>
            <person name="Woyke T."/>
            <person name="Bristow J."/>
            <person name="Eisen J.A."/>
            <person name="Markowitz V."/>
            <person name="Hugenholtz P."/>
            <person name="Kyrpides N.C."/>
            <person name="Klenk H.P."/>
        </authorList>
    </citation>
    <scope>NUCLEOTIDE SEQUENCE [LARGE SCALE GENOMIC DNA]</scope>
    <source>
        <strain evidence="2">ATCC 482 / DSM 20109 / BCRC 11376 / JCM 18109 / NBRC 3775 / NCIMB 8073 / NRS 134</strain>
    </source>
</reference>
<dbReference type="EMBL" id="CP001964">
    <property type="protein sequence ID" value="ADG73809.1"/>
    <property type="molecule type" value="Genomic_DNA"/>
</dbReference>
<name>D5UK67_CELFN</name>